<evidence type="ECO:0000313" key="4">
    <source>
        <dbReference type="Proteomes" id="UP000283314"/>
    </source>
</evidence>
<evidence type="ECO:0000313" key="1">
    <source>
        <dbReference type="EMBL" id="RHA52961.1"/>
    </source>
</evidence>
<evidence type="ECO:0000313" key="5">
    <source>
        <dbReference type="Proteomes" id="UP000284598"/>
    </source>
</evidence>
<dbReference type="AlphaFoldDB" id="A0A413RWX2"/>
<dbReference type="EMBL" id="QSFO01000012">
    <property type="protein sequence ID" value="RHA52961.1"/>
    <property type="molecule type" value="Genomic_DNA"/>
</dbReference>
<dbReference type="EMBL" id="QROT01000008">
    <property type="protein sequence ID" value="RHL43504.1"/>
    <property type="molecule type" value="Genomic_DNA"/>
</dbReference>
<evidence type="ECO:0000313" key="6">
    <source>
        <dbReference type="Proteomes" id="UP000286186"/>
    </source>
</evidence>
<evidence type="ECO:0000313" key="3">
    <source>
        <dbReference type="EMBL" id="RHL43504.1"/>
    </source>
</evidence>
<organism evidence="1 5">
    <name type="scientific">Eubacterium ventriosum</name>
    <dbReference type="NCBI Taxonomy" id="39496"/>
    <lineage>
        <taxon>Bacteria</taxon>
        <taxon>Bacillati</taxon>
        <taxon>Bacillota</taxon>
        <taxon>Clostridia</taxon>
        <taxon>Eubacteriales</taxon>
        <taxon>Eubacteriaceae</taxon>
        <taxon>Eubacterium</taxon>
    </lineage>
</organism>
<dbReference type="Proteomes" id="UP000286186">
    <property type="component" value="Unassembled WGS sequence"/>
</dbReference>
<comment type="caution">
    <text evidence="1">The sequence shown here is derived from an EMBL/GenBank/DDBJ whole genome shotgun (WGS) entry which is preliminary data.</text>
</comment>
<dbReference type="Proteomes" id="UP000283314">
    <property type="component" value="Unassembled WGS sequence"/>
</dbReference>
<name>A0A413RWX2_9FIRM</name>
<reference evidence="4 5" key="1">
    <citation type="submission" date="2018-08" db="EMBL/GenBank/DDBJ databases">
        <title>A genome reference for cultivated species of the human gut microbiota.</title>
        <authorList>
            <person name="Zou Y."/>
            <person name="Xue W."/>
            <person name="Luo G."/>
        </authorList>
    </citation>
    <scope>NUCLEOTIDE SEQUENCE [LARGE SCALE GENOMIC DNA]</scope>
    <source>
        <strain evidence="3 4">AF37-4</strain>
        <strain evidence="2 6">AM23-22</strain>
        <strain evidence="1 5">AM43-2</strain>
    </source>
</reference>
<dbReference type="Proteomes" id="UP000284598">
    <property type="component" value="Unassembled WGS sequence"/>
</dbReference>
<accession>A0A413RWX2</accession>
<dbReference type="RefSeq" id="WP_118025647.1">
    <property type="nucleotide sequence ID" value="NZ_QSFO01000012.1"/>
</dbReference>
<proteinExistence type="predicted"/>
<sequence>MEGTYVKNLICKVIDKSESNNWDNAVMEWEIIDCEEDEKCSEICICGKENINIYILLKICIMEIFYIR</sequence>
<evidence type="ECO:0000313" key="2">
    <source>
        <dbReference type="EMBL" id="RHF87186.1"/>
    </source>
</evidence>
<dbReference type="EMBL" id="QRHR01000012">
    <property type="protein sequence ID" value="RHF87186.1"/>
    <property type="molecule type" value="Genomic_DNA"/>
</dbReference>
<gene>
    <name evidence="3" type="ORF">DW018_10335</name>
    <name evidence="2" type="ORF">DW652_10635</name>
    <name evidence="1" type="ORF">DW929_10130</name>
</gene>
<protein>
    <submittedName>
        <fullName evidence="1">Uncharacterized protein</fullName>
    </submittedName>
</protein>